<dbReference type="Gene3D" id="1.25.40.10">
    <property type="entry name" value="Tetratricopeptide repeat domain"/>
    <property type="match status" value="1"/>
</dbReference>
<evidence type="ECO:0000256" key="1">
    <source>
        <dbReference type="SAM" id="Phobius"/>
    </source>
</evidence>
<organism evidence="2 3">
    <name type="scientific">Horticoccus luteus</name>
    <dbReference type="NCBI Taxonomy" id="2862869"/>
    <lineage>
        <taxon>Bacteria</taxon>
        <taxon>Pseudomonadati</taxon>
        <taxon>Verrucomicrobiota</taxon>
        <taxon>Opitutia</taxon>
        <taxon>Opitutales</taxon>
        <taxon>Opitutaceae</taxon>
        <taxon>Horticoccus</taxon>
    </lineage>
</organism>
<dbReference type="SUPFAM" id="SSF48452">
    <property type="entry name" value="TPR-like"/>
    <property type="match status" value="1"/>
</dbReference>
<proteinExistence type="predicted"/>
<keyword evidence="1" id="KW-0472">Membrane</keyword>
<reference evidence="2" key="1">
    <citation type="submission" date="2021-08" db="EMBL/GenBank/DDBJ databases">
        <title>Genome of a novel bacterium of the phylum Verrucomicrobia, Oleiharenicola sp. KSB-15.</title>
        <authorList>
            <person name="Chung J.-H."/>
            <person name="Ahn J.-H."/>
            <person name="Yoon Y."/>
            <person name="Kim D.-Y."/>
            <person name="An S.-H."/>
            <person name="Park I."/>
            <person name="Yeon J."/>
        </authorList>
    </citation>
    <scope>NUCLEOTIDE SEQUENCE</scope>
    <source>
        <strain evidence="2">KSB-15</strain>
    </source>
</reference>
<name>A0A8F9XII8_9BACT</name>
<dbReference type="EMBL" id="CP080507">
    <property type="protein sequence ID" value="QYM77633.1"/>
    <property type="molecule type" value="Genomic_DNA"/>
</dbReference>
<dbReference type="AlphaFoldDB" id="A0A8F9XII8"/>
<dbReference type="Proteomes" id="UP000825051">
    <property type="component" value="Chromosome"/>
</dbReference>
<keyword evidence="1" id="KW-0812">Transmembrane</keyword>
<evidence type="ECO:0000313" key="3">
    <source>
        <dbReference type="Proteomes" id="UP000825051"/>
    </source>
</evidence>
<keyword evidence="1" id="KW-1133">Transmembrane helix</keyword>
<evidence type="ECO:0008006" key="4">
    <source>
        <dbReference type="Google" id="ProtNLM"/>
    </source>
</evidence>
<protein>
    <recommendedName>
        <fullName evidence="4">Tetratricopeptide repeat protein</fullName>
    </recommendedName>
</protein>
<dbReference type="KEGG" id="ole:K0B96_09870"/>
<accession>A0A8F9XII8</accession>
<feature type="transmembrane region" description="Helical" evidence="1">
    <location>
        <begin position="54"/>
        <end position="77"/>
    </location>
</feature>
<dbReference type="InterPro" id="IPR011990">
    <property type="entry name" value="TPR-like_helical_dom_sf"/>
</dbReference>
<keyword evidence="3" id="KW-1185">Reference proteome</keyword>
<evidence type="ECO:0000313" key="2">
    <source>
        <dbReference type="EMBL" id="QYM77633.1"/>
    </source>
</evidence>
<sequence>MTELRFIHKWSSEQHATTKGWLWRWSRRVYEKTPAHARTSDQSENIIFIHTRRLLALLALTLVMAYASLAVTAWWWFHRRLGENVTLIDAAWPPRWAGLVQARTDALFTQGFTALQEHRFGDAARLLEAGLRRAPERNDARLALATIFGTFHEYGRAFAQLDQAFAHPPVSSALLATAFTVSFTAEDFVRALAYAQKILDAQPPASPDLTRLARQNKIRALTALGRSDEAVAAAALLAAEPDPTSLVCRIDALRSHRQFAAALALAHAAQTRFPAHLAVLDIACRTARDASNPAELRSFLAAAITAQPNVPAPRQTAVLEWWQAGDTAQSQSALDAFLLRFDSDPDFVYRLSTAATAIGATTIVERLYQHEAALGLPTNRLAANLVEAHIINGDLVGLRRTRPLLPALAATKDPVLQLWPPLVQAIFQVVDDAPLSSGPPLQSLVRRLGLVPTSYTRFIDLLLNAQRPAAACALLDQALAAYPTSASLQKVAPAARAALAAATADRDRVPAPSIAPVLDAPEFFARGDDLLSSGQFTALARLIAEQRRANPDWLAQRSGDVAWLELRLALATHDELAARRLGQLYLNGDQERLERAIAFAARLPVRDAADQRALLTDAILRHHPEAQARLIEAGLIKVPVPSAE</sequence>
<gene>
    <name evidence="2" type="ORF">K0B96_09870</name>
</gene>
<dbReference type="RefSeq" id="WP_220160738.1">
    <property type="nucleotide sequence ID" value="NZ_CP080507.1"/>
</dbReference>